<feature type="domain" description="GST N-terminal" evidence="5">
    <location>
        <begin position="14"/>
        <end position="93"/>
    </location>
</feature>
<dbReference type="EC" id="2.5.1.18" evidence="1"/>
<dbReference type="PANTHER" id="PTHR11260">
    <property type="entry name" value="GLUTATHIONE S-TRANSFERASE, GST, SUPERFAMILY, GST DOMAIN CONTAINING"/>
    <property type="match status" value="1"/>
</dbReference>
<dbReference type="Pfam" id="PF00043">
    <property type="entry name" value="GST_C"/>
    <property type="match status" value="1"/>
</dbReference>
<dbReference type="CDD" id="cd03185">
    <property type="entry name" value="GST_C_Tau"/>
    <property type="match status" value="1"/>
</dbReference>
<gene>
    <name evidence="7" type="ORF">OSB04_020663</name>
</gene>
<dbReference type="InterPro" id="IPR004046">
    <property type="entry name" value="GST_C"/>
</dbReference>
<dbReference type="SUPFAM" id="SSF52833">
    <property type="entry name" value="Thioredoxin-like"/>
    <property type="match status" value="1"/>
</dbReference>
<comment type="catalytic activity">
    <reaction evidence="4">
        <text>RX + glutathione = an S-substituted glutathione + a halide anion + H(+)</text>
        <dbReference type="Rhea" id="RHEA:16437"/>
        <dbReference type="ChEBI" id="CHEBI:15378"/>
        <dbReference type="ChEBI" id="CHEBI:16042"/>
        <dbReference type="ChEBI" id="CHEBI:17792"/>
        <dbReference type="ChEBI" id="CHEBI:57925"/>
        <dbReference type="ChEBI" id="CHEBI:90779"/>
        <dbReference type="EC" id="2.5.1.18"/>
    </reaction>
</comment>
<evidence type="ECO:0000256" key="3">
    <source>
        <dbReference type="ARBA" id="ARBA00025743"/>
    </source>
</evidence>
<evidence type="ECO:0000256" key="1">
    <source>
        <dbReference type="ARBA" id="ARBA00012452"/>
    </source>
</evidence>
<sequence>MGFPVESNDEKMVDEVKLLGTTVSPYVWRVKIALHIKGIKYQILEEDLHNKSSQLVNYNPLYKKVPVLVHNGNPVSESLVIVEYIDNVWKQVPLLPQDPYQQAVARLWTKFIDEKCVPVLHKVFGKHGGEQVVAKACKNLQMLENELGARGNKFFGGDNMNMIDIFVGFIAYWLPLLEEATEMKIFTEDKFPNIMKWVHEFVNFEVVKEILPPREAVLAYYNKWFRKG</sequence>
<dbReference type="InterPro" id="IPR040079">
    <property type="entry name" value="Glutathione_S-Trfase"/>
</dbReference>
<dbReference type="PROSITE" id="PS50404">
    <property type="entry name" value="GST_NTER"/>
    <property type="match status" value="1"/>
</dbReference>
<dbReference type="FunFam" id="3.40.30.10:FF:000044">
    <property type="entry name" value="Glutathione S-transferase GSTU6"/>
    <property type="match status" value="1"/>
</dbReference>
<dbReference type="InterPro" id="IPR045074">
    <property type="entry name" value="GST_C_Tau"/>
</dbReference>
<comment type="caution">
    <text evidence="7">The sequence shown here is derived from an EMBL/GenBank/DDBJ whole genome shotgun (WGS) entry which is preliminary data.</text>
</comment>
<evidence type="ECO:0000259" key="5">
    <source>
        <dbReference type="PROSITE" id="PS50404"/>
    </source>
</evidence>
<keyword evidence="8" id="KW-1185">Reference proteome</keyword>
<dbReference type="GO" id="GO:0004364">
    <property type="term" value="F:glutathione transferase activity"/>
    <property type="evidence" value="ECO:0007669"/>
    <property type="project" value="UniProtKB-EC"/>
</dbReference>
<dbReference type="AlphaFoldDB" id="A0AA38WDH3"/>
<accession>A0AA38WDH3</accession>
<evidence type="ECO:0000313" key="7">
    <source>
        <dbReference type="EMBL" id="KAJ9548120.1"/>
    </source>
</evidence>
<keyword evidence="2" id="KW-0808">Transferase</keyword>
<dbReference type="InterPro" id="IPR036249">
    <property type="entry name" value="Thioredoxin-like_sf"/>
</dbReference>
<dbReference type="SFLD" id="SFLDG01152">
    <property type="entry name" value="Main.3:_Omega-_and_Tau-like"/>
    <property type="match status" value="1"/>
</dbReference>
<dbReference type="InterPro" id="IPR010987">
    <property type="entry name" value="Glutathione-S-Trfase_C-like"/>
</dbReference>
<comment type="similarity">
    <text evidence="3">Belongs to the GST superfamily. Tau family.</text>
</comment>
<dbReference type="SUPFAM" id="SSF47616">
    <property type="entry name" value="GST C-terminal domain-like"/>
    <property type="match status" value="1"/>
</dbReference>
<evidence type="ECO:0000256" key="4">
    <source>
        <dbReference type="ARBA" id="ARBA00047960"/>
    </source>
</evidence>
<evidence type="ECO:0000256" key="2">
    <source>
        <dbReference type="ARBA" id="ARBA00022679"/>
    </source>
</evidence>
<dbReference type="PANTHER" id="PTHR11260:SF676">
    <property type="entry name" value="GLUTATHIONE S-TRANSFERASE U8"/>
    <property type="match status" value="1"/>
</dbReference>
<dbReference type="PROSITE" id="PS50405">
    <property type="entry name" value="GST_CTER"/>
    <property type="match status" value="1"/>
</dbReference>
<dbReference type="Pfam" id="PF02798">
    <property type="entry name" value="GST_N"/>
    <property type="match status" value="1"/>
</dbReference>
<evidence type="ECO:0000313" key="8">
    <source>
        <dbReference type="Proteomes" id="UP001172457"/>
    </source>
</evidence>
<dbReference type="InterPro" id="IPR004045">
    <property type="entry name" value="Glutathione_S-Trfase_N"/>
</dbReference>
<dbReference type="CDD" id="cd03058">
    <property type="entry name" value="GST_N_Tau"/>
    <property type="match status" value="1"/>
</dbReference>
<reference evidence="7" key="1">
    <citation type="submission" date="2023-03" db="EMBL/GenBank/DDBJ databases">
        <title>Chromosome-scale reference genome and RAD-based genetic map of yellow starthistle (Centaurea solstitialis) reveal putative structural variation and QTLs associated with invader traits.</title>
        <authorList>
            <person name="Reatini B."/>
            <person name="Cang F.A."/>
            <person name="Jiang Q."/>
            <person name="Mckibben M.T.W."/>
            <person name="Barker M.S."/>
            <person name="Rieseberg L.H."/>
            <person name="Dlugosch K.M."/>
        </authorList>
    </citation>
    <scope>NUCLEOTIDE SEQUENCE</scope>
    <source>
        <strain evidence="7">CAN-66</strain>
        <tissue evidence="7">Leaf</tissue>
    </source>
</reference>
<dbReference type="Proteomes" id="UP001172457">
    <property type="component" value="Chromosome 5"/>
</dbReference>
<dbReference type="SFLD" id="SFLDG00358">
    <property type="entry name" value="Main_(cytGST)"/>
    <property type="match status" value="1"/>
</dbReference>
<dbReference type="Gene3D" id="3.40.30.10">
    <property type="entry name" value="Glutaredoxin"/>
    <property type="match status" value="1"/>
</dbReference>
<protein>
    <recommendedName>
        <fullName evidence="1">glutathione transferase</fullName>
        <ecNumber evidence="1">2.5.1.18</ecNumber>
    </recommendedName>
</protein>
<dbReference type="Gene3D" id="1.20.1050.10">
    <property type="match status" value="1"/>
</dbReference>
<dbReference type="FunFam" id="1.20.1050.10:FF:000012">
    <property type="entry name" value="Tau class glutathione S-transferase"/>
    <property type="match status" value="1"/>
</dbReference>
<proteinExistence type="inferred from homology"/>
<feature type="domain" description="GST C-terminal" evidence="6">
    <location>
        <begin position="98"/>
        <end position="220"/>
    </location>
</feature>
<dbReference type="InterPro" id="IPR036282">
    <property type="entry name" value="Glutathione-S-Trfase_C_sf"/>
</dbReference>
<name>A0AA38WDH3_9ASTR</name>
<dbReference type="SFLD" id="SFLDS00019">
    <property type="entry name" value="Glutathione_Transferase_(cytos"/>
    <property type="match status" value="1"/>
</dbReference>
<dbReference type="GO" id="GO:0005737">
    <property type="term" value="C:cytoplasm"/>
    <property type="evidence" value="ECO:0007669"/>
    <property type="project" value="TreeGrafter"/>
</dbReference>
<dbReference type="GO" id="GO:0006749">
    <property type="term" value="P:glutathione metabolic process"/>
    <property type="evidence" value="ECO:0007669"/>
    <property type="project" value="InterPro"/>
</dbReference>
<dbReference type="EMBL" id="JARYMX010000005">
    <property type="protein sequence ID" value="KAJ9548120.1"/>
    <property type="molecule type" value="Genomic_DNA"/>
</dbReference>
<organism evidence="7 8">
    <name type="scientific">Centaurea solstitialis</name>
    <name type="common">yellow star-thistle</name>
    <dbReference type="NCBI Taxonomy" id="347529"/>
    <lineage>
        <taxon>Eukaryota</taxon>
        <taxon>Viridiplantae</taxon>
        <taxon>Streptophyta</taxon>
        <taxon>Embryophyta</taxon>
        <taxon>Tracheophyta</taxon>
        <taxon>Spermatophyta</taxon>
        <taxon>Magnoliopsida</taxon>
        <taxon>eudicotyledons</taxon>
        <taxon>Gunneridae</taxon>
        <taxon>Pentapetalae</taxon>
        <taxon>asterids</taxon>
        <taxon>campanulids</taxon>
        <taxon>Asterales</taxon>
        <taxon>Asteraceae</taxon>
        <taxon>Carduoideae</taxon>
        <taxon>Cardueae</taxon>
        <taxon>Centaureinae</taxon>
        <taxon>Centaurea</taxon>
    </lineage>
</organism>
<dbReference type="InterPro" id="IPR045073">
    <property type="entry name" value="Omega/Tau-like"/>
</dbReference>
<evidence type="ECO:0000259" key="6">
    <source>
        <dbReference type="PROSITE" id="PS50405"/>
    </source>
</evidence>